<organism evidence="2 3">
    <name type="scientific">Vreelandella azerica</name>
    <dbReference type="NCBI Taxonomy" id="2732867"/>
    <lineage>
        <taxon>Bacteria</taxon>
        <taxon>Pseudomonadati</taxon>
        <taxon>Pseudomonadota</taxon>
        <taxon>Gammaproteobacteria</taxon>
        <taxon>Oceanospirillales</taxon>
        <taxon>Halomonadaceae</taxon>
        <taxon>Vreelandella</taxon>
    </lineage>
</organism>
<proteinExistence type="predicted"/>
<evidence type="ECO:0000313" key="3">
    <source>
        <dbReference type="Proteomes" id="UP000588806"/>
    </source>
</evidence>
<gene>
    <name evidence="2" type="ORF">HLB35_00250</name>
</gene>
<dbReference type="Proteomes" id="UP000588806">
    <property type="component" value="Unassembled WGS sequence"/>
</dbReference>
<dbReference type="AlphaFoldDB" id="A0A7Y3TUQ1"/>
<keyword evidence="3" id="KW-1185">Reference proteome</keyword>
<sequence length="312" mass="35945">MSQQLKRHWAILRYLSSQRRPLTTGDIYRHLNDEFPASQRTYERDLVLLEDTFPQAIKREESQGINRRTIYWSLHSRRGLIPDVLLDDADIAMALVVLEEQANSRLPRSVMQRLNSWWEQAHGTLDNVPDRRLAHYRQLIRYLPDSLRPEPPTAPESIQLTVEQALLDGQRLTLTRDTLDGEVTHEDLIPLRLLLLEEVMYLLAEAPDASPPDERFLQIPLHRVTQAACTGLNTRTPTSPDEAQQRVLGTGGQQPIEMVVSREVAEMLFERPMGRNQTLTPLGHHRYRLKTTLDDSHQLQHLLAQNGHFFAG</sequence>
<reference evidence="2 3" key="1">
    <citation type="submission" date="2020-05" db="EMBL/GenBank/DDBJ databases">
        <authorList>
            <person name="Ruan W."/>
            <person name="Jeon C.O."/>
            <person name="Chun B.H."/>
        </authorList>
    </citation>
    <scope>NUCLEOTIDE SEQUENCE [LARGE SCALE GENOMIC DNA]</scope>
    <source>
        <strain evidence="2 3">TBZ9</strain>
    </source>
</reference>
<comment type="caution">
    <text evidence="2">The sequence shown here is derived from an EMBL/GenBank/DDBJ whole genome shotgun (WGS) entry which is preliminary data.</text>
</comment>
<evidence type="ECO:0000256" key="1">
    <source>
        <dbReference type="SAM" id="MobiDB-lite"/>
    </source>
</evidence>
<reference evidence="2 3" key="2">
    <citation type="submission" date="2020-06" db="EMBL/GenBank/DDBJ databases">
        <title>Halomonas songnenensis sp. nov., a moderately halophilic bacterium isolated from saline and alkaline soils.</title>
        <authorList>
            <person name="Jiang J."/>
            <person name="Pan Y."/>
        </authorList>
    </citation>
    <scope>NUCLEOTIDE SEQUENCE [LARGE SCALE GENOMIC DNA]</scope>
    <source>
        <strain evidence="2 3">TBZ9</strain>
    </source>
</reference>
<protein>
    <submittedName>
        <fullName evidence="2">WYL domain-containing protein</fullName>
    </submittedName>
</protein>
<dbReference type="EMBL" id="JABFHI010000001">
    <property type="protein sequence ID" value="NOG30591.1"/>
    <property type="molecule type" value="Genomic_DNA"/>
</dbReference>
<name>A0A7Y3TUQ1_9GAMM</name>
<feature type="compositionally biased region" description="Polar residues" evidence="1">
    <location>
        <begin position="231"/>
        <end position="242"/>
    </location>
</feature>
<dbReference type="RefSeq" id="WP_171701077.1">
    <property type="nucleotide sequence ID" value="NZ_JABFHI010000001.1"/>
</dbReference>
<evidence type="ECO:0000313" key="2">
    <source>
        <dbReference type="EMBL" id="NOG30591.1"/>
    </source>
</evidence>
<feature type="region of interest" description="Disordered" evidence="1">
    <location>
        <begin position="231"/>
        <end position="250"/>
    </location>
</feature>
<accession>A0A7Y3TUQ1</accession>